<name>A0A2A7AUK3_9FIRM</name>
<gene>
    <name evidence="1" type="ORF">CGS59_14200</name>
</gene>
<dbReference type="EMBL" id="NMTZ01000030">
    <property type="protein sequence ID" value="PDX82770.1"/>
    <property type="molecule type" value="Genomic_DNA"/>
</dbReference>
<reference evidence="1 2" key="1">
    <citation type="journal article" date="2017" name="Front. Microbiol.">
        <title>New Insights into the Diversity of the Genus Faecalibacterium.</title>
        <authorList>
            <person name="Benevides L."/>
            <person name="Burman S."/>
            <person name="Martin R."/>
            <person name="Robert V."/>
            <person name="Thomas M."/>
            <person name="Miquel S."/>
            <person name="Chain F."/>
            <person name="Sokol H."/>
            <person name="Bermudez-Humaran L.G."/>
            <person name="Morrison M."/>
            <person name="Langella P."/>
            <person name="Azevedo V.A."/>
            <person name="Chatel J.M."/>
            <person name="Soares S."/>
        </authorList>
    </citation>
    <scope>NUCLEOTIDE SEQUENCE [LARGE SCALE GENOMIC DNA]</scope>
    <source>
        <strain evidence="1 2">CNCM I 4644</strain>
    </source>
</reference>
<sequence length="67" mass="7668">MRPIKSTQKGTFVWFGARRARKFKFSHFFGAAASGQERQALTYLPAHKGAAQPELRRVWRSAKETCL</sequence>
<organism evidence="1 2">
    <name type="scientific">Faecalibacterium prausnitzii</name>
    <dbReference type="NCBI Taxonomy" id="853"/>
    <lineage>
        <taxon>Bacteria</taxon>
        <taxon>Bacillati</taxon>
        <taxon>Bacillota</taxon>
        <taxon>Clostridia</taxon>
        <taxon>Eubacteriales</taxon>
        <taxon>Oscillospiraceae</taxon>
        <taxon>Faecalibacterium</taxon>
    </lineage>
</organism>
<dbReference type="AlphaFoldDB" id="A0A2A7AUK3"/>
<protein>
    <submittedName>
        <fullName evidence="1">Uncharacterized protein</fullName>
    </submittedName>
</protein>
<evidence type="ECO:0000313" key="2">
    <source>
        <dbReference type="Proteomes" id="UP000220480"/>
    </source>
</evidence>
<proteinExistence type="predicted"/>
<dbReference type="Proteomes" id="UP000220480">
    <property type="component" value="Unassembled WGS sequence"/>
</dbReference>
<accession>A0A2A7AUK3</accession>
<evidence type="ECO:0000313" key="1">
    <source>
        <dbReference type="EMBL" id="PDX82770.1"/>
    </source>
</evidence>
<comment type="caution">
    <text evidence="1">The sequence shown here is derived from an EMBL/GenBank/DDBJ whole genome shotgun (WGS) entry which is preliminary data.</text>
</comment>